<evidence type="ECO:0000313" key="2">
    <source>
        <dbReference type="EMBL" id="NOU90548.1"/>
    </source>
</evidence>
<dbReference type="Proteomes" id="UP000658690">
    <property type="component" value="Unassembled WGS sequence"/>
</dbReference>
<reference evidence="2 3" key="1">
    <citation type="submission" date="2019-10" db="EMBL/GenBank/DDBJ databases">
        <title>Description of Paenibacillus choica sp. nov.</title>
        <authorList>
            <person name="Carlier A."/>
            <person name="Qi S."/>
        </authorList>
    </citation>
    <scope>NUCLEOTIDE SEQUENCE [LARGE SCALE GENOMIC DNA]</scope>
    <source>
        <strain evidence="2 3">LMG 31460</strain>
    </source>
</reference>
<dbReference type="EMBL" id="WHOC01000170">
    <property type="protein sequence ID" value="NOU90548.1"/>
    <property type="molecule type" value="Genomic_DNA"/>
</dbReference>
<keyword evidence="3" id="KW-1185">Reference proteome</keyword>
<organism evidence="2 3">
    <name type="scientific">Paenibacillus germinis</name>
    <dbReference type="NCBI Taxonomy" id="2654979"/>
    <lineage>
        <taxon>Bacteria</taxon>
        <taxon>Bacillati</taxon>
        <taxon>Bacillota</taxon>
        <taxon>Bacilli</taxon>
        <taxon>Bacillales</taxon>
        <taxon>Paenibacillaceae</taxon>
        <taxon>Paenibacillus</taxon>
    </lineage>
</organism>
<accession>A0ABX1ZEX4</accession>
<evidence type="ECO:0000313" key="3">
    <source>
        <dbReference type="Proteomes" id="UP000658690"/>
    </source>
</evidence>
<gene>
    <name evidence="2" type="ORF">GC102_33150</name>
</gene>
<name>A0ABX1ZEX4_9BACL</name>
<dbReference type="Gene3D" id="1.20.120.450">
    <property type="entry name" value="dinb family like domain"/>
    <property type="match status" value="1"/>
</dbReference>
<protein>
    <submittedName>
        <fullName evidence="2">DinB family protein</fullName>
    </submittedName>
</protein>
<dbReference type="RefSeq" id="WP_171693316.1">
    <property type="nucleotide sequence ID" value="NZ_WHOC01000170.1"/>
</dbReference>
<sequence>MTSKSFGNYEKTINEVLKLKEIPESHLLEPIQEGKWSIREIIGHLFYWDKFNLDYMAPHMTNNANLHPFPDHDIHNQEAIKYIDRYKSVASLIDEFSKIRLQLLDKMSSIENDARFTIGTGKRQFSLDSFITIFVNHDAYHLKQIRDKLSLN</sequence>
<proteinExistence type="predicted"/>
<dbReference type="InterPro" id="IPR034660">
    <property type="entry name" value="DinB/YfiT-like"/>
</dbReference>
<evidence type="ECO:0000259" key="1">
    <source>
        <dbReference type="Pfam" id="PF12867"/>
    </source>
</evidence>
<feature type="domain" description="DinB-like" evidence="1">
    <location>
        <begin position="10"/>
        <end position="145"/>
    </location>
</feature>
<dbReference type="Pfam" id="PF12867">
    <property type="entry name" value="DinB_2"/>
    <property type="match status" value="1"/>
</dbReference>
<dbReference type="InterPro" id="IPR024775">
    <property type="entry name" value="DinB-like"/>
</dbReference>
<comment type="caution">
    <text evidence="2">The sequence shown here is derived from an EMBL/GenBank/DDBJ whole genome shotgun (WGS) entry which is preliminary data.</text>
</comment>
<dbReference type="SUPFAM" id="SSF109854">
    <property type="entry name" value="DinB/YfiT-like putative metalloenzymes"/>
    <property type="match status" value="1"/>
</dbReference>